<dbReference type="RefSeq" id="WP_307254953.1">
    <property type="nucleotide sequence ID" value="NZ_JAUSUV010000022.1"/>
</dbReference>
<comment type="caution">
    <text evidence="1">The sequence shown here is derived from an EMBL/GenBank/DDBJ whole genome shotgun (WGS) entry which is preliminary data.</text>
</comment>
<organism evidence="1 2">
    <name type="scientific">Croceifilum oryzae</name>
    <dbReference type="NCBI Taxonomy" id="1553429"/>
    <lineage>
        <taxon>Bacteria</taxon>
        <taxon>Bacillati</taxon>
        <taxon>Bacillota</taxon>
        <taxon>Bacilli</taxon>
        <taxon>Bacillales</taxon>
        <taxon>Thermoactinomycetaceae</taxon>
        <taxon>Croceifilum</taxon>
    </lineage>
</organism>
<evidence type="ECO:0000313" key="1">
    <source>
        <dbReference type="EMBL" id="MDQ0418939.1"/>
    </source>
</evidence>
<dbReference type="AlphaFoldDB" id="A0AAJ1TMN4"/>
<keyword evidence="2" id="KW-1185">Reference proteome</keyword>
<accession>A0AAJ1TMN4</accession>
<proteinExistence type="predicted"/>
<protein>
    <submittedName>
        <fullName evidence="1">Uncharacterized protein</fullName>
    </submittedName>
</protein>
<reference evidence="1 2" key="1">
    <citation type="submission" date="2023-07" db="EMBL/GenBank/DDBJ databases">
        <title>Genomic Encyclopedia of Type Strains, Phase IV (KMG-IV): sequencing the most valuable type-strain genomes for metagenomic binning, comparative biology and taxonomic classification.</title>
        <authorList>
            <person name="Goeker M."/>
        </authorList>
    </citation>
    <scope>NUCLEOTIDE SEQUENCE [LARGE SCALE GENOMIC DNA]</scope>
    <source>
        <strain evidence="1 2">DSM 46876</strain>
    </source>
</reference>
<gene>
    <name evidence="1" type="ORF">J2Z48_003144</name>
</gene>
<dbReference type="EMBL" id="JAUSUV010000022">
    <property type="protein sequence ID" value="MDQ0418939.1"/>
    <property type="molecule type" value="Genomic_DNA"/>
</dbReference>
<evidence type="ECO:0000313" key="2">
    <source>
        <dbReference type="Proteomes" id="UP001238450"/>
    </source>
</evidence>
<name>A0AAJ1TMN4_9BACL</name>
<sequence length="110" mass="12669">MLKLRLEGPDNQIDAFLYELDRNPSVEVHESKDDCEIQNGEVSAYSQCSISHVPQERVEIIEMETVDGLIIRLPLLDVMRVRIGDDVTFFCGKSYDIFADNKKGHRTWPE</sequence>
<dbReference type="Proteomes" id="UP001238450">
    <property type="component" value="Unassembled WGS sequence"/>
</dbReference>